<proteinExistence type="predicted"/>
<feature type="compositionally biased region" description="Basic and acidic residues" evidence="1">
    <location>
        <begin position="280"/>
        <end position="310"/>
    </location>
</feature>
<comment type="caution">
    <text evidence="2">The sequence shown here is derived from an EMBL/GenBank/DDBJ whole genome shotgun (WGS) entry which is preliminary data.</text>
</comment>
<protein>
    <submittedName>
        <fullName evidence="2">AhpC/TSA antioxidant enzyme-domain-containing protein</fullName>
    </submittedName>
</protein>
<gene>
    <name evidence="2" type="ORF">IWX90DRAFT_58233</name>
</gene>
<feature type="region of interest" description="Disordered" evidence="1">
    <location>
        <begin position="1"/>
        <end position="34"/>
    </location>
</feature>
<dbReference type="SUPFAM" id="SSF52833">
    <property type="entry name" value="Thioredoxin-like"/>
    <property type="match status" value="1"/>
</dbReference>
<dbReference type="Pfam" id="PF13911">
    <property type="entry name" value="AhpC-TSA_2"/>
    <property type="match status" value="1"/>
</dbReference>
<feature type="region of interest" description="Disordered" evidence="1">
    <location>
        <begin position="252"/>
        <end position="339"/>
    </location>
</feature>
<evidence type="ECO:0000256" key="1">
    <source>
        <dbReference type="SAM" id="MobiDB-lite"/>
    </source>
</evidence>
<dbReference type="Gene3D" id="3.40.30.10">
    <property type="entry name" value="Glutaredoxin"/>
    <property type="match status" value="1"/>
</dbReference>
<accession>A0ABR1XGW6</accession>
<sequence length="339" mass="37993">MASNTSPTSRSPPENITMTAPSDSHAKATKSEESSLAYELDADAEFHGDLSQDLPSQQTVDECAEEHVFGADRKSRKFKSLYAGEGIATRQLIIFVRHFFCGHCREFLRALCASITPDALLALETPTFITIVGCGSAKLIPEYAQATGCPFPIFADPAAVLYKKLGMQRSLSLGNKKPDYLSRTSLVQSTVEGIFESIKSGRDALHGGNIKQIGGEVLFEDEQVTWIHRMKNTRDHSEIQELRRVLGLKAEPKVEDEGSRRGRSRGASAVSKRTSKSWSRKSDSTSDKEKEKEKDMMQKEYGYKEDEKEKRKSKRRSFLPDMFAKREEPPSPVDEYQKL</sequence>
<feature type="compositionally biased region" description="Polar residues" evidence="1">
    <location>
        <begin position="1"/>
        <end position="22"/>
    </location>
</feature>
<feature type="compositionally biased region" description="Basic and acidic residues" evidence="1">
    <location>
        <begin position="24"/>
        <end position="33"/>
    </location>
</feature>
<keyword evidence="3" id="KW-1185">Reference proteome</keyword>
<evidence type="ECO:0000313" key="3">
    <source>
        <dbReference type="Proteomes" id="UP001456524"/>
    </source>
</evidence>
<dbReference type="EMBL" id="JBBWUH010000011">
    <property type="protein sequence ID" value="KAK8154567.1"/>
    <property type="molecule type" value="Genomic_DNA"/>
</dbReference>
<dbReference type="PANTHER" id="PTHR28630">
    <property type="match status" value="1"/>
</dbReference>
<dbReference type="InterPro" id="IPR036249">
    <property type="entry name" value="Thioredoxin-like_sf"/>
</dbReference>
<reference evidence="2 3" key="1">
    <citation type="journal article" date="2022" name="G3 (Bethesda)">
        <title>Enemy or ally: a genomic approach to elucidate the lifestyle of Phyllosticta citrichinaensis.</title>
        <authorList>
            <person name="Buijs V.A."/>
            <person name="Groenewald J.Z."/>
            <person name="Haridas S."/>
            <person name="LaButti K.M."/>
            <person name="Lipzen A."/>
            <person name="Martin F.M."/>
            <person name="Barry K."/>
            <person name="Grigoriev I.V."/>
            <person name="Crous P.W."/>
            <person name="Seidl M.F."/>
        </authorList>
    </citation>
    <scope>NUCLEOTIDE SEQUENCE [LARGE SCALE GENOMIC DNA]</scope>
    <source>
        <strain evidence="2 3">CBS 129764</strain>
    </source>
</reference>
<feature type="compositionally biased region" description="Basic and acidic residues" evidence="1">
    <location>
        <begin position="323"/>
        <end position="339"/>
    </location>
</feature>
<evidence type="ECO:0000313" key="2">
    <source>
        <dbReference type="EMBL" id="KAK8154567.1"/>
    </source>
</evidence>
<organism evidence="2 3">
    <name type="scientific">Phyllosticta citrichinensis</name>
    <dbReference type="NCBI Taxonomy" id="1130410"/>
    <lineage>
        <taxon>Eukaryota</taxon>
        <taxon>Fungi</taxon>
        <taxon>Dikarya</taxon>
        <taxon>Ascomycota</taxon>
        <taxon>Pezizomycotina</taxon>
        <taxon>Dothideomycetes</taxon>
        <taxon>Dothideomycetes incertae sedis</taxon>
        <taxon>Botryosphaeriales</taxon>
        <taxon>Phyllostictaceae</taxon>
        <taxon>Phyllosticta</taxon>
    </lineage>
</organism>
<dbReference type="Proteomes" id="UP001456524">
    <property type="component" value="Unassembled WGS sequence"/>
</dbReference>
<dbReference type="InterPro" id="IPR032801">
    <property type="entry name" value="PXL2A/B/C"/>
</dbReference>
<name>A0ABR1XGW6_9PEZI</name>
<dbReference type="PANTHER" id="PTHR28630:SF3">
    <property type="entry name" value="PEROXIREDOXIN-LIKE 2C"/>
    <property type="match status" value="1"/>
</dbReference>